<dbReference type="SUPFAM" id="SSF52058">
    <property type="entry name" value="L domain-like"/>
    <property type="match status" value="1"/>
</dbReference>
<evidence type="ECO:0000259" key="12">
    <source>
        <dbReference type="Pfam" id="PF25013"/>
    </source>
</evidence>
<protein>
    <recommendedName>
        <fullName evidence="12">Zer-1-like leucine-rich repeats region domain-containing protein</fullName>
    </recommendedName>
</protein>
<feature type="domain" description="Zer-1-like leucine-rich repeats region" evidence="12">
    <location>
        <begin position="183"/>
        <end position="273"/>
    </location>
</feature>
<dbReference type="InterPro" id="IPR001611">
    <property type="entry name" value="Leu-rich_rpt"/>
</dbReference>
<evidence type="ECO:0000256" key="2">
    <source>
        <dbReference type="ARBA" id="ARBA00009592"/>
    </source>
</evidence>
<evidence type="ECO:0000256" key="8">
    <source>
        <dbReference type="ARBA" id="ARBA00023136"/>
    </source>
</evidence>
<evidence type="ECO:0000256" key="3">
    <source>
        <dbReference type="ARBA" id="ARBA00022475"/>
    </source>
</evidence>
<keyword evidence="9" id="KW-0325">Glycoprotein</keyword>
<proteinExistence type="inferred from homology"/>
<dbReference type="EMBL" id="CAMGYJ010000011">
    <property type="protein sequence ID" value="CAI0627997.1"/>
    <property type="molecule type" value="Genomic_DNA"/>
</dbReference>
<name>A0AAV0S8C1_9ROSI</name>
<dbReference type="Pfam" id="PF25013">
    <property type="entry name" value="LRR_Zer-1"/>
    <property type="match status" value="1"/>
</dbReference>
<keyword evidence="7 10" id="KW-1133">Transmembrane helix</keyword>
<dbReference type="SMART" id="SM00369">
    <property type="entry name" value="LRR_TYP"/>
    <property type="match status" value="7"/>
</dbReference>
<feature type="chain" id="PRO_5043718048" description="Zer-1-like leucine-rich repeats region domain-containing protein" evidence="11">
    <location>
        <begin position="23"/>
        <end position="930"/>
    </location>
</feature>
<evidence type="ECO:0000256" key="7">
    <source>
        <dbReference type="ARBA" id="ARBA00022989"/>
    </source>
</evidence>
<evidence type="ECO:0000256" key="4">
    <source>
        <dbReference type="ARBA" id="ARBA00022614"/>
    </source>
</evidence>
<keyword evidence="4" id="KW-0433">Leucine-rich repeat</keyword>
<evidence type="ECO:0000256" key="10">
    <source>
        <dbReference type="SAM" id="Phobius"/>
    </source>
</evidence>
<dbReference type="InterPro" id="IPR056845">
    <property type="entry name" value="LRR_Zer-1"/>
</dbReference>
<keyword evidence="5 10" id="KW-0812">Transmembrane</keyword>
<dbReference type="GO" id="GO:0005886">
    <property type="term" value="C:plasma membrane"/>
    <property type="evidence" value="ECO:0007669"/>
    <property type="project" value="UniProtKB-SubCell"/>
</dbReference>
<dbReference type="PANTHER" id="PTHR48062">
    <property type="entry name" value="RECEPTOR-LIKE PROTEIN 14"/>
    <property type="match status" value="1"/>
</dbReference>
<evidence type="ECO:0000256" key="6">
    <source>
        <dbReference type="ARBA" id="ARBA00022737"/>
    </source>
</evidence>
<feature type="signal peptide" evidence="11">
    <location>
        <begin position="1"/>
        <end position="22"/>
    </location>
</feature>
<keyword evidence="8 10" id="KW-0472">Membrane</keyword>
<organism evidence="13 14">
    <name type="scientific">Linum tenue</name>
    <dbReference type="NCBI Taxonomy" id="586396"/>
    <lineage>
        <taxon>Eukaryota</taxon>
        <taxon>Viridiplantae</taxon>
        <taxon>Streptophyta</taxon>
        <taxon>Embryophyta</taxon>
        <taxon>Tracheophyta</taxon>
        <taxon>Spermatophyta</taxon>
        <taxon>Magnoliopsida</taxon>
        <taxon>eudicotyledons</taxon>
        <taxon>Gunneridae</taxon>
        <taxon>Pentapetalae</taxon>
        <taxon>rosids</taxon>
        <taxon>fabids</taxon>
        <taxon>Malpighiales</taxon>
        <taxon>Linaceae</taxon>
        <taxon>Linum</taxon>
    </lineage>
</organism>
<feature type="transmembrane region" description="Helical" evidence="10">
    <location>
        <begin position="870"/>
        <end position="889"/>
    </location>
</feature>
<dbReference type="Gene3D" id="3.80.10.10">
    <property type="entry name" value="Ribonuclease Inhibitor"/>
    <property type="match status" value="2"/>
</dbReference>
<reference evidence="13" key="1">
    <citation type="submission" date="2022-08" db="EMBL/GenBank/DDBJ databases">
        <authorList>
            <person name="Gutierrez-Valencia J."/>
        </authorList>
    </citation>
    <scope>NUCLEOTIDE SEQUENCE</scope>
</reference>
<feature type="transmembrane region" description="Helical" evidence="10">
    <location>
        <begin position="896"/>
        <end position="913"/>
    </location>
</feature>
<gene>
    <name evidence="13" type="ORF">LITE_LOCUS51494</name>
</gene>
<dbReference type="InterPro" id="IPR032675">
    <property type="entry name" value="LRR_dom_sf"/>
</dbReference>
<evidence type="ECO:0000256" key="9">
    <source>
        <dbReference type="ARBA" id="ARBA00023180"/>
    </source>
</evidence>
<evidence type="ECO:0000313" key="13">
    <source>
        <dbReference type="EMBL" id="CAI0627997.1"/>
    </source>
</evidence>
<keyword evidence="6" id="KW-0677">Repeat</keyword>
<evidence type="ECO:0000256" key="11">
    <source>
        <dbReference type="SAM" id="SignalP"/>
    </source>
</evidence>
<dbReference type="SUPFAM" id="SSF52047">
    <property type="entry name" value="RNI-like"/>
    <property type="match status" value="1"/>
</dbReference>
<dbReference type="FunFam" id="3.80.10.10:FF:000213">
    <property type="entry name" value="Tyrosine-sulfated glycopeptide receptor 1"/>
    <property type="match status" value="1"/>
</dbReference>
<comment type="similarity">
    <text evidence="2">Belongs to the RLP family.</text>
</comment>
<comment type="subcellular location">
    <subcellularLocation>
        <location evidence="1">Cell membrane</location>
    </subcellularLocation>
</comment>
<evidence type="ECO:0000256" key="5">
    <source>
        <dbReference type="ARBA" id="ARBA00022692"/>
    </source>
</evidence>
<dbReference type="AlphaFoldDB" id="A0AAV0S8C1"/>
<keyword evidence="3" id="KW-1003">Cell membrane</keyword>
<keyword evidence="11" id="KW-0732">Signal</keyword>
<dbReference type="Proteomes" id="UP001154282">
    <property type="component" value="Unassembled WGS sequence"/>
</dbReference>
<evidence type="ECO:0000256" key="1">
    <source>
        <dbReference type="ARBA" id="ARBA00004236"/>
    </source>
</evidence>
<dbReference type="Pfam" id="PF00560">
    <property type="entry name" value="LRR_1"/>
    <property type="match status" value="2"/>
</dbReference>
<dbReference type="PANTHER" id="PTHR48062:SF21">
    <property type="entry name" value="RECEPTOR-LIKE PROTEIN 12"/>
    <property type="match status" value="1"/>
</dbReference>
<dbReference type="InterPro" id="IPR051502">
    <property type="entry name" value="RLP_Defense_Trigger"/>
</dbReference>
<comment type="caution">
    <text evidence="13">The sequence shown here is derived from an EMBL/GenBank/DDBJ whole genome shotgun (WGS) entry which is preliminary data.</text>
</comment>
<dbReference type="Pfam" id="PF13855">
    <property type="entry name" value="LRR_8"/>
    <property type="match status" value="3"/>
</dbReference>
<keyword evidence="14" id="KW-1185">Reference proteome</keyword>
<sequence>MSQMKTILVAVIVAALSVVLQGRWCDGCFEDERVALLQLQNSTPSSLFEESDDDDCCAWERVECNPVSGRVMQLSLNFSREGDHWQPNASLFLPFRDLTGLYLPGNNITGQLLQINAGLSRLEILDLGSNYDMNISILSSLAVLPSLRILDLAFSDLQGSADLTGLVGFCYDMNEVSIAYSGLENFRKLEKLDLTYSTVNDDGFLETVGKISSLKSLVLQGCGLGGSIEGLCQLKSLQELDISSNHLYGMLPSCLANLTSLKSLDLSYNRFTGDMANSPLRSLLSIKDMLLSGNHFQIPVSLTPLFNHTNLQKLEARNNNLTVYANEEYSPYLVPKFQLQTLDLSSHSLPGQPFPKFLYHQKHLRFLDLSHGSFQGGFPSWLLENNTNLVQLILADNSLSGSFQQLPNHPHLKLSSLDISSNNLEGKLPQKLAASFPKLSYVNMSDNEFVGRIPKSFGTMKYLQTLVLSNNRLSGNIPSQFGKSFTSFVNGSLNGTAHSNNGSLILINNLDWLQLNGNLLSGRIPNSLLNCTYLTMLDLSNNNLSGPVPNWIGNQSSLRVLDLSQNSLSGFLPKGIFSPNMKELYLSRNQLEGPLNHLLPLDNVYSDWLMTIDLSHNHFTGTIPGWIQMYSQLSYLLLNNNNFQGRIPVEVCKLELLSLLDLSHNNLSGHILPCISSSSGWSRREEAMIVPPISSQQPQQPLEFTTKGLSHSYQGTILVYISGIDLSNNSFTGEIPPAFGNFTNIKVLNLSHNSLSGPIPSTFSNLKQIESLDLSYNNLNGSIPNDLVELNFLGDFSVAHNNLSGKTLGNVAQFGTFGESSYQGNDLLCGWPLPKDCPGTRVDDRKPETPSQNYEESGGDGFIDMGAFRVSFSGSYIVMLLGIVTVLLVNPHWRRAWFYCVEAAAAGCYYFVVDHLPVPMKYRVSHPRCF</sequence>
<accession>A0AAV0S8C1</accession>
<dbReference type="InterPro" id="IPR003591">
    <property type="entry name" value="Leu-rich_rpt_typical-subtyp"/>
</dbReference>
<evidence type="ECO:0000313" key="14">
    <source>
        <dbReference type="Proteomes" id="UP001154282"/>
    </source>
</evidence>
<dbReference type="PRINTS" id="PR00019">
    <property type="entry name" value="LEURICHRPT"/>
</dbReference>